<dbReference type="AlphaFoldDB" id="A0A7S1VQN3"/>
<sequence>MAKGDDDPNTKAQEGASVGSKEGGNDKAAVKLEPSGGLEAKQGNQNGASEGSAAEAGVKRPRDETGSDESRKDSGGLSAPPASKPRLESKPTGQSQQSQQPQHQMIQPQQQQQQLPRAPANAPVVPQVPMNQAALRDMHMSQLQFAGMAGAGPMGASPMGTGPMGAGPMGAGPGASPDPSMAYHQQMLGMGAGVPFQPHAAAHFGAHPSAFAAQQAMNMAHMQNQQRAAMGLPPQQQQPQQGDPTHQQQQQQQMPQQSPTDGQQQAFPHPPAFGMDARGAPFMTPMGPMTPIGPMGAFGGFPLQQMMMTGRGPGGGHPMSRSDMMMAQSGGVPFRPHFLATAGGRLPNMPGVAGVVDFRNMTPQTPAISLSLACDDEHLSEYQILVRKQLEVFEAQPEDVESNTQGRKKQVTLGQVGIRCRHCASLTLRQRGRGAVYYPAKLQGVYQAAQNMASSHLCESCQCIDESIKLDLKQLRERRDTASGGKQYWADGARALGLYEAEDCLRLRREQTNNSNDDETNTNSGNNTSGNGVNGDAATPTEQNTEQEAQQQEAQPQQGEEANSPAAPPS</sequence>
<reference evidence="2" key="1">
    <citation type="submission" date="2021-01" db="EMBL/GenBank/DDBJ databases">
        <authorList>
            <person name="Corre E."/>
            <person name="Pelletier E."/>
            <person name="Niang G."/>
            <person name="Scheremetjew M."/>
            <person name="Finn R."/>
            <person name="Kale V."/>
            <person name="Holt S."/>
            <person name="Cochrane G."/>
            <person name="Meng A."/>
            <person name="Brown T."/>
            <person name="Cohen L."/>
        </authorList>
    </citation>
    <scope>NUCLEOTIDE SEQUENCE</scope>
    <source>
        <strain evidence="2">CCMP 410</strain>
    </source>
</reference>
<feature type="compositionally biased region" description="Basic and acidic residues" evidence="1">
    <location>
        <begin position="57"/>
        <end position="74"/>
    </location>
</feature>
<proteinExistence type="predicted"/>
<evidence type="ECO:0000313" key="2">
    <source>
        <dbReference type="EMBL" id="CAD9308015.1"/>
    </source>
</evidence>
<organism evidence="2">
    <name type="scientific">Grammatophora oceanica</name>
    <dbReference type="NCBI Taxonomy" id="210454"/>
    <lineage>
        <taxon>Eukaryota</taxon>
        <taxon>Sar</taxon>
        <taxon>Stramenopiles</taxon>
        <taxon>Ochrophyta</taxon>
        <taxon>Bacillariophyta</taxon>
        <taxon>Fragilariophyceae</taxon>
        <taxon>Fragilariophycidae</taxon>
        <taxon>Rhabdonematales</taxon>
        <taxon>Grammatophoraceae</taxon>
        <taxon>Grammatophora</taxon>
    </lineage>
</organism>
<feature type="region of interest" description="Disordered" evidence="1">
    <location>
        <begin position="222"/>
        <end position="276"/>
    </location>
</feature>
<feature type="compositionally biased region" description="Low complexity" evidence="1">
    <location>
        <begin position="47"/>
        <end position="56"/>
    </location>
</feature>
<feature type="region of interest" description="Disordered" evidence="1">
    <location>
        <begin position="1"/>
        <end position="124"/>
    </location>
</feature>
<gene>
    <name evidence="2" type="ORF">GOCE00092_LOCUS25314</name>
</gene>
<feature type="compositionally biased region" description="Low complexity" evidence="1">
    <location>
        <begin position="521"/>
        <end position="563"/>
    </location>
</feature>
<accession>A0A7S1VQN3</accession>
<evidence type="ECO:0000256" key="1">
    <source>
        <dbReference type="SAM" id="MobiDB-lite"/>
    </source>
</evidence>
<feature type="compositionally biased region" description="Low complexity" evidence="1">
    <location>
        <begin position="94"/>
        <end position="124"/>
    </location>
</feature>
<feature type="region of interest" description="Disordered" evidence="1">
    <location>
        <begin position="510"/>
        <end position="570"/>
    </location>
</feature>
<name>A0A7S1VQN3_9STRA</name>
<feature type="compositionally biased region" description="Low complexity" evidence="1">
    <location>
        <begin position="222"/>
        <end position="265"/>
    </location>
</feature>
<protein>
    <submittedName>
        <fullName evidence="2">Uncharacterized protein</fullName>
    </submittedName>
</protein>
<dbReference type="EMBL" id="HBGK01048243">
    <property type="protein sequence ID" value="CAD9308015.1"/>
    <property type="molecule type" value="Transcribed_RNA"/>
</dbReference>